<reference evidence="1" key="1">
    <citation type="submission" date="2020-10" db="EMBL/GenBank/DDBJ databases">
        <authorList>
            <person name="Gilroy R."/>
        </authorList>
    </citation>
    <scope>NUCLEOTIDE SEQUENCE</scope>
    <source>
        <strain evidence="1">ChiGjej3B3-7149</strain>
    </source>
</reference>
<gene>
    <name evidence="1" type="ORF">IAD36_08405</name>
</gene>
<dbReference type="Proteomes" id="UP000824238">
    <property type="component" value="Unassembled WGS sequence"/>
</dbReference>
<proteinExistence type="predicted"/>
<evidence type="ECO:0000313" key="2">
    <source>
        <dbReference type="Proteomes" id="UP000824238"/>
    </source>
</evidence>
<organism evidence="1 2">
    <name type="scientific">Candidatus Scatomorpha intestinigallinarum</name>
    <dbReference type="NCBI Taxonomy" id="2840923"/>
    <lineage>
        <taxon>Bacteria</taxon>
        <taxon>Bacillati</taxon>
        <taxon>Bacillota</taxon>
        <taxon>Clostridia</taxon>
        <taxon>Eubacteriales</taxon>
        <taxon>Candidatus Scatomorpha</taxon>
    </lineage>
</organism>
<protein>
    <recommendedName>
        <fullName evidence="3">DUF4340 domain-containing protein</fullName>
    </recommendedName>
</protein>
<accession>A0A9D1IZP0</accession>
<name>A0A9D1IZP0_9FIRM</name>
<sequence>MSDLVSFTVETASGTLDIEYLEDSGLAYTDRYTWFSLADGEYTALDNELTEDLVSLVTGLSWGECVDYDADVKDLGDYGLDTPSVTVSVSYIETTEVETNETDEDGSTLYDYAFSLDGEKADFTDVLQQLEALSSTGSAEGVSTALGEEIAFTFHRDSENFAEVELVIYGYDSASCIAVLNGGSALFVPREDLQAIVDAVEALLA</sequence>
<comment type="caution">
    <text evidence="1">The sequence shown here is derived from an EMBL/GenBank/DDBJ whole genome shotgun (WGS) entry which is preliminary data.</text>
</comment>
<evidence type="ECO:0000313" key="1">
    <source>
        <dbReference type="EMBL" id="HIR55597.1"/>
    </source>
</evidence>
<dbReference type="EMBL" id="DVHH01000199">
    <property type="protein sequence ID" value="HIR55597.1"/>
    <property type="molecule type" value="Genomic_DNA"/>
</dbReference>
<reference evidence="1" key="2">
    <citation type="journal article" date="2021" name="PeerJ">
        <title>Extensive microbial diversity within the chicken gut microbiome revealed by metagenomics and culture.</title>
        <authorList>
            <person name="Gilroy R."/>
            <person name="Ravi A."/>
            <person name="Getino M."/>
            <person name="Pursley I."/>
            <person name="Horton D.L."/>
            <person name="Alikhan N.F."/>
            <person name="Baker D."/>
            <person name="Gharbi K."/>
            <person name="Hall N."/>
            <person name="Watson M."/>
            <person name="Adriaenssens E.M."/>
            <person name="Foster-Nyarko E."/>
            <person name="Jarju S."/>
            <person name="Secka A."/>
            <person name="Antonio M."/>
            <person name="Oren A."/>
            <person name="Chaudhuri R.R."/>
            <person name="La Ragione R."/>
            <person name="Hildebrand F."/>
            <person name="Pallen M.J."/>
        </authorList>
    </citation>
    <scope>NUCLEOTIDE SEQUENCE</scope>
    <source>
        <strain evidence="1">ChiGjej3B3-7149</strain>
    </source>
</reference>
<evidence type="ECO:0008006" key="3">
    <source>
        <dbReference type="Google" id="ProtNLM"/>
    </source>
</evidence>
<dbReference type="AlphaFoldDB" id="A0A9D1IZP0"/>